<evidence type="ECO:0000256" key="8">
    <source>
        <dbReference type="ARBA" id="ARBA00023049"/>
    </source>
</evidence>
<dbReference type="PANTHER" id="PTHR43221:SF3">
    <property type="entry name" value="SLL1280 PROTEIN"/>
    <property type="match status" value="1"/>
</dbReference>
<feature type="domain" description="Peptidase M48" evidence="11">
    <location>
        <begin position="68"/>
        <end position="264"/>
    </location>
</feature>
<protein>
    <submittedName>
        <fullName evidence="12">Peptidase M48</fullName>
    </submittedName>
</protein>
<dbReference type="InterPro" id="IPR050083">
    <property type="entry name" value="HtpX_protease"/>
</dbReference>
<dbReference type="Pfam" id="PF01435">
    <property type="entry name" value="Peptidase_M48"/>
    <property type="match status" value="1"/>
</dbReference>
<proteinExistence type="inferred from homology"/>
<evidence type="ECO:0000256" key="3">
    <source>
        <dbReference type="ARBA" id="ARBA00022692"/>
    </source>
</evidence>
<keyword evidence="13" id="KW-1185">Reference proteome</keyword>
<gene>
    <name evidence="12" type="ORF">OP10G_1534</name>
</gene>
<keyword evidence="1" id="KW-1003">Cell membrane</keyword>
<dbReference type="GO" id="GO:0006508">
    <property type="term" value="P:proteolysis"/>
    <property type="evidence" value="ECO:0007669"/>
    <property type="project" value="UniProtKB-KW"/>
</dbReference>
<dbReference type="CDD" id="cd07325">
    <property type="entry name" value="M48_Ste24p_like"/>
    <property type="match status" value="1"/>
</dbReference>
<keyword evidence="2 10" id="KW-0645">Protease</keyword>
<keyword evidence="5 10" id="KW-0378">Hydrolase</keyword>
<evidence type="ECO:0000256" key="4">
    <source>
        <dbReference type="ARBA" id="ARBA00022723"/>
    </source>
</evidence>
<evidence type="ECO:0000256" key="9">
    <source>
        <dbReference type="ARBA" id="ARBA00023136"/>
    </source>
</evidence>
<keyword evidence="3" id="KW-0812">Transmembrane</keyword>
<dbReference type="HOGENOM" id="CLU_052979_1_1_0"/>
<evidence type="ECO:0000313" key="12">
    <source>
        <dbReference type="EMBL" id="AIE84902.1"/>
    </source>
</evidence>
<keyword evidence="7" id="KW-1133">Transmembrane helix</keyword>
<sequence>MAERKILTGITADAFVSDADRWALDKLKRVPLLPMVISKFYELGFDRWMYCMNMSRSVRCGPRQYPTLYGILQESCRVLDMPEPELYLANEAQANAFAGGVERPYITLYSGIVNNMTDEQLYYLIGHELGHIKAEHVLYFSVGSVLIPLLDLLGRRTLGTSDVATYAMILAFYEWMRQAEYSADRAGLLASQSIDEGLGGLLAMTAGFNRYANEESVEAFMEQARAYQDADPLDQIGKVLIFMMGGKYFTHPMPVARAQDLERWYLSGAYDLIMEGKYEGAPKEPAGR</sequence>
<reference evidence="12 13" key="1">
    <citation type="journal article" date="2014" name="PLoS ONE">
        <title>The first complete genome sequence of the class fimbriimonadia in the phylum armatimonadetes.</title>
        <authorList>
            <person name="Hu Z.Y."/>
            <person name="Wang Y.Z."/>
            <person name="Im W.T."/>
            <person name="Wang S.Y."/>
            <person name="Zhao G.P."/>
            <person name="Zheng H.J."/>
            <person name="Quan Z.X."/>
        </authorList>
    </citation>
    <scope>NUCLEOTIDE SEQUENCE [LARGE SCALE GENOMIC DNA]</scope>
    <source>
        <strain evidence="12">Gsoil 348</strain>
    </source>
</reference>
<dbReference type="Proteomes" id="UP000027982">
    <property type="component" value="Chromosome"/>
</dbReference>
<dbReference type="AlphaFoldDB" id="A0A068NNC1"/>
<keyword evidence="6 10" id="KW-0862">Zinc</keyword>
<dbReference type="GO" id="GO:0004222">
    <property type="term" value="F:metalloendopeptidase activity"/>
    <property type="evidence" value="ECO:0007669"/>
    <property type="project" value="InterPro"/>
</dbReference>
<dbReference type="EMBL" id="CP007139">
    <property type="protein sequence ID" value="AIE84902.1"/>
    <property type="molecule type" value="Genomic_DNA"/>
</dbReference>
<evidence type="ECO:0000313" key="13">
    <source>
        <dbReference type="Proteomes" id="UP000027982"/>
    </source>
</evidence>
<accession>A0A068NNC1</accession>
<dbReference type="Gene3D" id="3.30.2010.10">
    <property type="entry name" value="Metalloproteases ('zincins'), catalytic domain"/>
    <property type="match status" value="1"/>
</dbReference>
<evidence type="ECO:0000256" key="1">
    <source>
        <dbReference type="ARBA" id="ARBA00022475"/>
    </source>
</evidence>
<name>A0A068NNC1_FIMGI</name>
<dbReference type="OrthoDB" id="3174166at2"/>
<organism evidence="12 13">
    <name type="scientific">Fimbriimonas ginsengisoli Gsoil 348</name>
    <dbReference type="NCBI Taxonomy" id="661478"/>
    <lineage>
        <taxon>Bacteria</taxon>
        <taxon>Bacillati</taxon>
        <taxon>Armatimonadota</taxon>
        <taxon>Fimbriimonadia</taxon>
        <taxon>Fimbriimonadales</taxon>
        <taxon>Fimbriimonadaceae</taxon>
        <taxon>Fimbriimonas</taxon>
    </lineage>
</organism>
<evidence type="ECO:0000256" key="6">
    <source>
        <dbReference type="ARBA" id="ARBA00022833"/>
    </source>
</evidence>
<evidence type="ECO:0000256" key="7">
    <source>
        <dbReference type="ARBA" id="ARBA00022989"/>
    </source>
</evidence>
<keyword evidence="8 10" id="KW-0482">Metalloprotease</keyword>
<dbReference type="STRING" id="661478.OP10G_1534"/>
<dbReference type="GO" id="GO:0046872">
    <property type="term" value="F:metal ion binding"/>
    <property type="evidence" value="ECO:0007669"/>
    <property type="project" value="UniProtKB-KW"/>
</dbReference>
<keyword evidence="9" id="KW-0472">Membrane</keyword>
<dbReference type="InterPro" id="IPR001915">
    <property type="entry name" value="Peptidase_M48"/>
</dbReference>
<comment type="cofactor">
    <cofactor evidence="10">
        <name>Zn(2+)</name>
        <dbReference type="ChEBI" id="CHEBI:29105"/>
    </cofactor>
    <text evidence="10">Binds 1 zinc ion per subunit.</text>
</comment>
<keyword evidence="4" id="KW-0479">Metal-binding</keyword>
<evidence type="ECO:0000256" key="2">
    <source>
        <dbReference type="ARBA" id="ARBA00022670"/>
    </source>
</evidence>
<evidence type="ECO:0000256" key="5">
    <source>
        <dbReference type="ARBA" id="ARBA00022801"/>
    </source>
</evidence>
<dbReference type="PANTHER" id="PTHR43221">
    <property type="entry name" value="PROTEASE HTPX"/>
    <property type="match status" value="1"/>
</dbReference>
<dbReference type="eggNOG" id="COG0501">
    <property type="taxonomic scope" value="Bacteria"/>
</dbReference>
<evidence type="ECO:0000259" key="11">
    <source>
        <dbReference type="Pfam" id="PF01435"/>
    </source>
</evidence>
<evidence type="ECO:0000256" key="10">
    <source>
        <dbReference type="RuleBase" id="RU003983"/>
    </source>
</evidence>
<dbReference type="KEGG" id="fgi:OP10G_1534"/>
<comment type="similarity">
    <text evidence="10">Belongs to the peptidase M48 family.</text>
</comment>
<dbReference type="RefSeq" id="WP_025226491.1">
    <property type="nucleotide sequence ID" value="NZ_CP007139.1"/>
</dbReference>